<organism evidence="1 2">
    <name type="scientific">Sulfitobacter marinus</name>
    <dbReference type="NCBI Taxonomy" id="394264"/>
    <lineage>
        <taxon>Bacteria</taxon>
        <taxon>Pseudomonadati</taxon>
        <taxon>Pseudomonadota</taxon>
        <taxon>Alphaproteobacteria</taxon>
        <taxon>Rhodobacterales</taxon>
        <taxon>Roseobacteraceae</taxon>
        <taxon>Sulfitobacter</taxon>
    </lineage>
</organism>
<protein>
    <submittedName>
        <fullName evidence="1">Uncharacterized protein</fullName>
    </submittedName>
</protein>
<reference evidence="2" key="1">
    <citation type="submission" date="2016-10" db="EMBL/GenBank/DDBJ databases">
        <authorList>
            <person name="Varghese N."/>
            <person name="Submissions S."/>
        </authorList>
    </citation>
    <scope>NUCLEOTIDE SEQUENCE [LARGE SCALE GENOMIC DNA]</scope>
    <source>
        <strain evidence="2">DSM 23422</strain>
    </source>
</reference>
<evidence type="ECO:0000313" key="1">
    <source>
        <dbReference type="EMBL" id="SFS54554.1"/>
    </source>
</evidence>
<keyword evidence="2" id="KW-1185">Reference proteome</keyword>
<evidence type="ECO:0000313" key="2">
    <source>
        <dbReference type="Proteomes" id="UP000199239"/>
    </source>
</evidence>
<dbReference type="InterPro" id="IPR058227">
    <property type="entry name" value="RSP_7527-like"/>
</dbReference>
<accession>A0A1I6QQ47</accession>
<name>A0A1I6QQ47_9RHOB</name>
<proteinExistence type="predicted"/>
<dbReference type="AlphaFoldDB" id="A0A1I6QQ47"/>
<dbReference type="EMBL" id="FPAJ01000001">
    <property type="protein sequence ID" value="SFS54554.1"/>
    <property type="molecule type" value="Genomic_DNA"/>
</dbReference>
<dbReference type="NCBIfam" id="NF046098">
    <property type="entry name" value="RSP_7527_fam"/>
    <property type="match status" value="1"/>
</dbReference>
<dbReference type="STRING" id="394264.SAMN04488040_0851"/>
<gene>
    <name evidence="1" type="ORF">SAMN04488040_0851</name>
</gene>
<dbReference type="Proteomes" id="UP000199239">
    <property type="component" value="Unassembled WGS sequence"/>
</dbReference>
<sequence length="107" mass="11818">MAISCLHRAQIRQYSAISKAMQKLHIDYGLHLCTVRHICSPRAMKPRNGKLNMTTNVTYRTATPLEVDRILARANAERSAFIASLAIKASAKLRGLFSKTPRGAVPA</sequence>